<dbReference type="AlphaFoldDB" id="A0A0E0QFW4"/>
<name>A0A0E0QFW4_ORYRU</name>
<accession>A0A0E0QFW4</accession>
<dbReference type="Gramene" id="ORUFI08G07630.1">
    <property type="protein sequence ID" value="ORUFI08G07630.1"/>
    <property type="gene ID" value="ORUFI08G07630"/>
</dbReference>
<dbReference type="Proteomes" id="UP000008022">
    <property type="component" value="Unassembled WGS sequence"/>
</dbReference>
<reference evidence="2" key="1">
    <citation type="submission" date="2013-06" db="EMBL/GenBank/DDBJ databases">
        <authorList>
            <person name="Zhao Q."/>
        </authorList>
    </citation>
    <scope>NUCLEOTIDE SEQUENCE</scope>
    <source>
        <strain evidence="2">cv. W1943</strain>
    </source>
</reference>
<dbReference type="OMA" id="WPSSDDH"/>
<keyword evidence="2" id="KW-1185">Reference proteome</keyword>
<reference evidence="1" key="2">
    <citation type="submission" date="2015-06" db="UniProtKB">
        <authorList>
            <consortium name="EnsemblPlants"/>
        </authorList>
    </citation>
    <scope>IDENTIFICATION</scope>
</reference>
<dbReference type="EnsemblPlants" id="ORUFI08G07630.1">
    <property type="protein sequence ID" value="ORUFI08G07630.1"/>
    <property type="gene ID" value="ORUFI08G07630"/>
</dbReference>
<dbReference type="PANTHER" id="PTHR35166">
    <property type="entry name" value="OS05G0193700 PROTEIN-RELATED"/>
    <property type="match status" value="1"/>
</dbReference>
<evidence type="ECO:0000313" key="2">
    <source>
        <dbReference type="Proteomes" id="UP000008022"/>
    </source>
</evidence>
<proteinExistence type="predicted"/>
<dbReference type="HOGENOM" id="CLU_118302_0_0_1"/>
<sequence length="163" mass="17954">METKEGATTTLMPAAKAFAGAGGGGDNVEKKPPVVSKKVPMPQVLLDYILSWTRMGPWPSSDDDSEFLLSPEHRNQDDDDGFAAFEAKVRAQREELSAFLNKKDDEFAVFQAKVRDEVDENGCYMVDGTYFADLEAAQALSNELFAKLNMSGILFEEDCQQAS</sequence>
<protein>
    <submittedName>
        <fullName evidence="1">Uncharacterized protein</fullName>
    </submittedName>
</protein>
<dbReference type="PANTHER" id="PTHR35166:SF11">
    <property type="entry name" value="OS05G0151550 PROTEIN"/>
    <property type="match status" value="1"/>
</dbReference>
<evidence type="ECO:0000313" key="1">
    <source>
        <dbReference type="EnsemblPlants" id="ORUFI08G07630.1"/>
    </source>
</evidence>
<organism evidence="1 2">
    <name type="scientific">Oryza rufipogon</name>
    <name type="common">Brownbeard rice</name>
    <name type="synonym">Asian wild rice</name>
    <dbReference type="NCBI Taxonomy" id="4529"/>
    <lineage>
        <taxon>Eukaryota</taxon>
        <taxon>Viridiplantae</taxon>
        <taxon>Streptophyta</taxon>
        <taxon>Embryophyta</taxon>
        <taxon>Tracheophyta</taxon>
        <taxon>Spermatophyta</taxon>
        <taxon>Magnoliopsida</taxon>
        <taxon>Liliopsida</taxon>
        <taxon>Poales</taxon>
        <taxon>Poaceae</taxon>
        <taxon>BOP clade</taxon>
        <taxon>Oryzoideae</taxon>
        <taxon>Oryzeae</taxon>
        <taxon>Oryzinae</taxon>
        <taxon>Oryza</taxon>
    </lineage>
</organism>